<reference evidence="2 3" key="1">
    <citation type="submission" date="2019-03" db="EMBL/GenBank/DDBJ databases">
        <title>First draft genome of Liparis tanakae, snailfish: a comprehensive survey of snailfish specific genes.</title>
        <authorList>
            <person name="Kim W."/>
            <person name="Song I."/>
            <person name="Jeong J.-H."/>
            <person name="Kim D."/>
            <person name="Kim S."/>
            <person name="Ryu S."/>
            <person name="Song J.Y."/>
            <person name="Lee S.K."/>
        </authorList>
    </citation>
    <scope>NUCLEOTIDE SEQUENCE [LARGE SCALE GENOMIC DNA]</scope>
    <source>
        <tissue evidence="2">Muscle</tissue>
    </source>
</reference>
<keyword evidence="3" id="KW-1185">Reference proteome</keyword>
<accession>A0A4Z2IEN1</accession>
<dbReference type="EMBL" id="SRLO01000103">
    <property type="protein sequence ID" value="TNN75513.1"/>
    <property type="molecule type" value="Genomic_DNA"/>
</dbReference>
<sequence>MELKVYVHYPDNDLAGSREFTGDVPRHSHVHRGAVPGVPGVHGALDDLRGETKSLTFEPLSRFGLHGKAEVGEFDVHPVVQQDVLGLQVPVDDVLAVQELDHLHQRTHDVPKDNKTKKPDRNQDNSSRLLSL</sequence>
<dbReference type="Proteomes" id="UP000314294">
    <property type="component" value="Unassembled WGS sequence"/>
</dbReference>
<name>A0A4Z2IEN1_9TELE</name>
<feature type="compositionally biased region" description="Basic and acidic residues" evidence="1">
    <location>
        <begin position="103"/>
        <end position="123"/>
    </location>
</feature>
<evidence type="ECO:0000313" key="2">
    <source>
        <dbReference type="EMBL" id="TNN75513.1"/>
    </source>
</evidence>
<feature type="region of interest" description="Disordered" evidence="1">
    <location>
        <begin position="103"/>
        <end position="132"/>
    </location>
</feature>
<evidence type="ECO:0000313" key="3">
    <source>
        <dbReference type="Proteomes" id="UP000314294"/>
    </source>
</evidence>
<dbReference type="AlphaFoldDB" id="A0A4Z2IEN1"/>
<protein>
    <submittedName>
        <fullName evidence="2">Uncharacterized protein</fullName>
    </submittedName>
</protein>
<proteinExistence type="predicted"/>
<gene>
    <name evidence="2" type="ORF">EYF80_014325</name>
</gene>
<organism evidence="2 3">
    <name type="scientific">Liparis tanakae</name>
    <name type="common">Tanaka's snailfish</name>
    <dbReference type="NCBI Taxonomy" id="230148"/>
    <lineage>
        <taxon>Eukaryota</taxon>
        <taxon>Metazoa</taxon>
        <taxon>Chordata</taxon>
        <taxon>Craniata</taxon>
        <taxon>Vertebrata</taxon>
        <taxon>Euteleostomi</taxon>
        <taxon>Actinopterygii</taxon>
        <taxon>Neopterygii</taxon>
        <taxon>Teleostei</taxon>
        <taxon>Neoteleostei</taxon>
        <taxon>Acanthomorphata</taxon>
        <taxon>Eupercaria</taxon>
        <taxon>Perciformes</taxon>
        <taxon>Cottioidei</taxon>
        <taxon>Cottales</taxon>
        <taxon>Liparidae</taxon>
        <taxon>Liparis</taxon>
    </lineage>
</organism>
<comment type="caution">
    <text evidence="2">The sequence shown here is derived from an EMBL/GenBank/DDBJ whole genome shotgun (WGS) entry which is preliminary data.</text>
</comment>
<evidence type="ECO:0000256" key="1">
    <source>
        <dbReference type="SAM" id="MobiDB-lite"/>
    </source>
</evidence>